<evidence type="ECO:0000313" key="1">
    <source>
        <dbReference type="EMBL" id="KAI1507738.1"/>
    </source>
</evidence>
<evidence type="ECO:0000313" key="2">
    <source>
        <dbReference type="Proteomes" id="UP000249757"/>
    </source>
</evidence>
<gene>
    <name evidence="1" type="ORF">Ptr86124_013366</name>
</gene>
<keyword evidence="2" id="KW-1185">Reference proteome</keyword>
<dbReference type="PANTHER" id="PTHR24148">
    <property type="entry name" value="ANKYRIN REPEAT DOMAIN-CONTAINING PROTEIN 39 HOMOLOG-RELATED"/>
    <property type="match status" value="1"/>
</dbReference>
<dbReference type="AlphaFoldDB" id="A0A2W1E3A5"/>
<dbReference type="EMBL" id="NRDI02000034">
    <property type="protein sequence ID" value="KAI1507738.1"/>
    <property type="molecule type" value="Genomic_DNA"/>
</dbReference>
<protein>
    <submittedName>
        <fullName evidence="1">Heterokaryon incompatibility protein</fullName>
    </submittedName>
</protein>
<proteinExistence type="predicted"/>
<dbReference type="InterPro" id="IPR010730">
    <property type="entry name" value="HET"/>
</dbReference>
<dbReference type="Proteomes" id="UP000249757">
    <property type="component" value="Unassembled WGS sequence"/>
</dbReference>
<name>A0A2W1E3A5_9PLEO</name>
<dbReference type="PANTHER" id="PTHR24148:SF80">
    <property type="entry name" value="HETEROKARYON INCOMPATIBILITY DOMAIN-CONTAINING PROTEIN"/>
    <property type="match status" value="1"/>
</dbReference>
<dbReference type="InterPro" id="IPR052895">
    <property type="entry name" value="HetReg/Transcr_Mod"/>
</dbReference>
<dbReference type="Pfam" id="PF06985">
    <property type="entry name" value="HET"/>
    <property type="match status" value="1"/>
</dbReference>
<organism evidence="1 2">
    <name type="scientific">Pyrenophora tritici-repentis</name>
    <dbReference type="NCBI Taxonomy" id="45151"/>
    <lineage>
        <taxon>Eukaryota</taxon>
        <taxon>Fungi</taxon>
        <taxon>Dikarya</taxon>
        <taxon>Ascomycota</taxon>
        <taxon>Pezizomycotina</taxon>
        <taxon>Dothideomycetes</taxon>
        <taxon>Pleosporomycetidae</taxon>
        <taxon>Pleosporales</taxon>
        <taxon>Pleosporineae</taxon>
        <taxon>Pleosporaceae</taxon>
        <taxon>Pyrenophora</taxon>
    </lineage>
</organism>
<sequence>MMDKIYRSAKRVLAWLGPGGGNDEAGLQILERLSQLPKPRHIDDPMGLEASECLLIKRFLDLPLFRRFWTVQECVLNTDVTLTCGESEITFPRLLAGLKMFDIHFRFFVVPQGFPGLCAIRKTADLWNKYSFAESIQGGGQMARRWAIRESETAKDETSTVEPFDILALVHEFTENNCSDDRDRIFTLYALASNIKPKSENSYMEDDMVYMDVDYTLDVYDTYKAFPVACLENKVTLSPCSVENRMALKLFKAALTRLPNTGTREWPFWVPDWRMEPHNSVCFVVQAFVDVMICVYAISGDCFEIRPKPYNKDFLGMDCTSIEDVNGSGDHLPSIVKVGVVDPGYPISQLLKSAEAIWEPRTTSEDDQIRDDDEFLSFFLAAMAQLHSRLPGTGVYTKREFQFALDYLYEGNVFSNKIENEEFMDGEKWKGMFPFRVSQSVLGDDGSNELQGFGYGSGQVQEGDRLIVLRYRVFISPGFVFCTRIHDVLILQKVGNINGSDTRPSYRLVGHGFFCGPEDVDFPTGLRFLLV</sequence>
<accession>A0A2W1E3A5</accession>
<comment type="caution">
    <text evidence="1">The sequence shown here is derived from an EMBL/GenBank/DDBJ whole genome shotgun (WGS) entry which is preliminary data.</text>
</comment>
<reference evidence="2" key="1">
    <citation type="journal article" date="2022" name="Microb. Genom.">
        <title>A global pangenome for the wheat fungal pathogen Pyrenophora tritici-repentis and prediction of effector protein structural homology.</title>
        <authorList>
            <person name="Moolhuijzen P.M."/>
            <person name="See P.T."/>
            <person name="Shi G."/>
            <person name="Powell H.R."/>
            <person name="Cockram J."/>
            <person name="Jorgensen L.N."/>
            <person name="Benslimane H."/>
            <person name="Strelkov S.E."/>
            <person name="Turner J."/>
            <person name="Liu Z."/>
            <person name="Moffat C.S."/>
        </authorList>
    </citation>
    <scope>NUCLEOTIDE SEQUENCE [LARGE SCALE GENOMIC DNA]</scope>
</reference>